<evidence type="ECO:0000256" key="2">
    <source>
        <dbReference type="SAM" id="SignalP"/>
    </source>
</evidence>
<dbReference type="EMBL" id="MU865952">
    <property type="protein sequence ID" value="KAK4447029.1"/>
    <property type="molecule type" value="Genomic_DNA"/>
</dbReference>
<feature type="signal peptide" evidence="2">
    <location>
        <begin position="1"/>
        <end position="17"/>
    </location>
</feature>
<proteinExistence type="predicted"/>
<comment type="caution">
    <text evidence="3">The sequence shown here is derived from an EMBL/GenBank/DDBJ whole genome shotgun (WGS) entry which is preliminary data.</text>
</comment>
<reference evidence="3" key="1">
    <citation type="journal article" date="2023" name="Mol. Phylogenet. Evol.">
        <title>Genome-scale phylogeny and comparative genomics of the fungal order Sordariales.</title>
        <authorList>
            <person name="Hensen N."/>
            <person name="Bonometti L."/>
            <person name="Westerberg I."/>
            <person name="Brannstrom I.O."/>
            <person name="Guillou S."/>
            <person name="Cros-Aarteil S."/>
            <person name="Calhoun S."/>
            <person name="Haridas S."/>
            <person name="Kuo A."/>
            <person name="Mondo S."/>
            <person name="Pangilinan J."/>
            <person name="Riley R."/>
            <person name="LaButti K."/>
            <person name="Andreopoulos B."/>
            <person name="Lipzen A."/>
            <person name="Chen C."/>
            <person name="Yan M."/>
            <person name="Daum C."/>
            <person name="Ng V."/>
            <person name="Clum A."/>
            <person name="Steindorff A."/>
            <person name="Ohm R.A."/>
            <person name="Martin F."/>
            <person name="Silar P."/>
            <person name="Natvig D.O."/>
            <person name="Lalanne C."/>
            <person name="Gautier V."/>
            <person name="Ament-Velasquez S.L."/>
            <person name="Kruys A."/>
            <person name="Hutchinson M.I."/>
            <person name="Powell A.J."/>
            <person name="Barry K."/>
            <person name="Miller A.N."/>
            <person name="Grigoriev I.V."/>
            <person name="Debuchy R."/>
            <person name="Gladieux P."/>
            <person name="Hiltunen Thoren M."/>
            <person name="Johannesson H."/>
        </authorList>
    </citation>
    <scope>NUCLEOTIDE SEQUENCE</scope>
    <source>
        <strain evidence="3">PSN243</strain>
    </source>
</reference>
<accession>A0AAV9GFX8</accession>
<evidence type="ECO:0008006" key="5">
    <source>
        <dbReference type="Google" id="ProtNLM"/>
    </source>
</evidence>
<protein>
    <recommendedName>
        <fullName evidence="5">Secreted protein</fullName>
    </recommendedName>
</protein>
<gene>
    <name evidence="3" type="ORF">QBC34DRAFT_410290</name>
</gene>
<feature type="region of interest" description="Disordered" evidence="1">
    <location>
        <begin position="64"/>
        <end position="85"/>
    </location>
</feature>
<evidence type="ECO:0000313" key="3">
    <source>
        <dbReference type="EMBL" id="KAK4447029.1"/>
    </source>
</evidence>
<sequence>MFEFFFPLVISISPLLAVCVLTEPGRVLFSLSGSETPFALASTSKHCIFFLSSCLLWERHAAPGGPSRGPGGVEKSHDFYSWPQPPDKKMGRIRVVCEPGKSSVAELPSAELTSLLSIDR</sequence>
<keyword evidence="4" id="KW-1185">Reference proteome</keyword>
<evidence type="ECO:0000313" key="4">
    <source>
        <dbReference type="Proteomes" id="UP001321760"/>
    </source>
</evidence>
<feature type="chain" id="PRO_5043866303" description="Secreted protein" evidence="2">
    <location>
        <begin position="18"/>
        <end position="120"/>
    </location>
</feature>
<evidence type="ECO:0000256" key="1">
    <source>
        <dbReference type="SAM" id="MobiDB-lite"/>
    </source>
</evidence>
<organism evidence="3 4">
    <name type="scientific">Podospora aff. communis PSN243</name>
    <dbReference type="NCBI Taxonomy" id="3040156"/>
    <lineage>
        <taxon>Eukaryota</taxon>
        <taxon>Fungi</taxon>
        <taxon>Dikarya</taxon>
        <taxon>Ascomycota</taxon>
        <taxon>Pezizomycotina</taxon>
        <taxon>Sordariomycetes</taxon>
        <taxon>Sordariomycetidae</taxon>
        <taxon>Sordariales</taxon>
        <taxon>Podosporaceae</taxon>
        <taxon>Podospora</taxon>
    </lineage>
</organism>
<keyword evidence="2" id="KW-0732">Signal</keyword>
<dbReference type="AlphaFoldDB" id="A0AAV9GFX8"/>
<name>A0AAV9GFX8_9PEZI</name>
<reference evidence="3" key="2">
    <citation type="submission" date="2023-05" db="EMBL/GenBank/DDBJ databases">
        <authorList>
            <consortium name="Lawrence Berkeley National Laboratory"/>
            <person name="Steindorff A."/>
            <person name="Hensen N."/>
            <person name="Bonometti L."/>
            <person name="Westerberg I."/>
            <person name="Brannstrom I.O."/>
            <person name="Guillou S."/>
            <person name="Cros-Aarteil S."/>
            <person name="Calhoun S."/>
            <person name="Haridas S."/>
            <person name="Kuo A."/>
            <person name="Mondo S."/>
            <person name="Pangilinan J."/>
            <person name="Riley R."/>
            <person name="Labutti K."/>
            <person name="Andreopoulos B."/>
            <person name="Lipzen A."/>
            <person name="Chen C."/>
            <person name="Yanf M."/>
            <person name="Daum C."/>
            <person name="Ng V."/>
            <person name="Clum A."/>
            <person name="Ohm R."/>
            <person name="Martin F."/>
            <person name="Silar P."/>
            <person name="Natvig D."/>
            <person name="Lalanne C."/>
            <person name="Gautier V."/>
            <person name="Ament-Velasquez S.L."/>
            <person name="Kruys A."/>
            <person name="Hutchinson M.I."/>
            <person name="Powell A.J."/>
            <person name="Barry K."/>
            <person name="Miller A.N."/>
            <person name="Grigoriev I.V."/>
            <person name="Debuchy R."/>
            <person name="Gladieux P."/>
            <person name="Thoren M.H."/>
            <person name="Johannesson H."/>
        </authorList>
    </citation>
    <scope>NUCLEOTIDE SEQUENCE</scope>
    <source>
        <strain evidence="3">PSN243</strain>
    </source>
</reference>
<dbReference type="Proteomes" id="UP001321760">
    <property type="component" value="Unassembled WGS sequence"/>
</dbReference>